<feature type="region of interest" description="Disordered" evidence="1">
    <location>
        <begin position="439"/>
        <end position="498"/>
    </location>
</feature>
<protein>
    <submittedName>
        <fullName evidence="3">DUF4331 domain-containing protein</fullName>
    </submittedName>
</protein>
<dbReference type="EMBL" id="BAAAYN010000046">
    <property type="protein sequence ID" value="GAA3394784.1"/>
    <property type="molecule type" value="Genomic_DNA"/>
</dbReference>
<accession>A0ABP6T6Y8</accession>
<keyword evidence="2" id="KW-0472">Membrane</keyword>
<evidence type="ECO:0000256" key="1">
    <source>
        <dbReference type="SAM" id="MobiDB-lite"/>
    </source>
</evidence>
<dbReference type="Proteomes" id="UP001501676">
    <property type="component" value="Unassembled WGS sequence"/>
</dbReference>
<gene>
    <name evidence="3" type="ORF">GCM10020369_65470</name>
</gene>
<evidence type="ECO:0000256" key="2">
    <source>
        <dbReference type="SAM" id="Phobius"/>
    </source>
</evidence>
<sequence>MLHHSAGRAASGLRTPARRRVWAAVTAALALTALGLPALAPGGATASSHREAPTIAGFPQYDNTDVYAFVSPDKPDSVTLMANWIPFEEPAGGPNFYPFATDARYEINVDNNGDAQRDVTYRWQFTSSYASKDTFLHNTGPVTSLADPDLNFWQSYQLQEIQWGPNGQQTGVKQLAKQLPVAPSFVGKASMPDYAALRNRAVKSLPGDVKSFAGQADDPFFLDLRIFDVLYGGDLSEVGNDTLAPYNVNTLALQLPKSRLTRGGEPVIGVWSTTSRKNSSGEYVQVSRLGMPLVNEVVVPIRDKDRFNASQPAGDGQFLKYVTEPEVPRLIEKVYKIKAPATPRQDLVQAFLTGVPGLNQPQNVTPSEQLRLNTSIAPSASPKRLGVLDGDKAGFPNGRRLTDDVVDITLQVAEGELVNAPNDLGDAVDANNTPFGRSFPYVALPTSGSDTRAGGTPSQGSSQPPATQAAPADPSTSPSMLTGGAGNPTPSPAANASETGMTDLLPLGSAVGGAALLAFGAAWLWRKRRTS</sequence>
<keyword evidence="2" id="KW-0812">Transmembrane</keyword>
<dbReference type="InterPro" id="IPR025566">
    <property type="entry name" value="DUF4331"/>
</dbReference>
<proteinExistence type="predicted"/>
<evidence type="ECO:0000313" key="4">
    <source>
        <dbReference type="Proteomes" id="UP001501676"/>
    </source>
</evidence>
<dbReference type="Pfam" id="PF14224">
    <property type="entry name" value="DUF4331"/>
    <property type="match status" value="1"/>
</dbReference>
<comment type="caution">
    <text evidence="3">The sequence shown here is derived from an EMBL/GenBank/DDBJ whole genome shotgun (WGS) entry which is preliminary data.</text>
</comment>
<feature type="transmembrane region" description="Helical" evidence="2">
    <location>
        <begin position="504"/>
        <end position="525"/>
    </location>
</feature>
<dbReference type="RefSeq" id="WP_345732129.1">
    <property type="nucleotide sequence ID" value="NZ_BAAAYN010000046.1"/>
</dbReference>
<keyword evidence="4" id="KW-1185">Reference proteome</keyword>
<name>A0ABP6T6Y8_9ACTN</name>
<reference evidence="4" key="1">
    <citation type="journal article" date="2019" name="Int. J. Syst. Evol. Microbiol.">
        <title>The Global Catalogue of Microorganisms (GCM) 10K type strain sequencing project: providing services to taxonomists for standard genome sequencing and annotation.</title>
        <authorList>
            <consortium name="The Broad Institute Genomics Platform"/>
            <consortium name="The Broad Institute Genome Sequencing Center for Infectious Disease"/>
            <person name="Wu L."/>
            <person name="Ma J."/>
        </authorList>
    </citation>
    <scope>NUCLEOTIDE SEQUENCE [LARGE SCALE GENOMIC DNA]</scope>
    <source>
        <strain evidence="4">JCM 9458</strain>
    </source>
</reference>
<keyword evidence="2" id="KW-1133">Transmembrane helix</keyword>
<feature type="compositionally biased region" description="Low complexity" evidence="1">
    <location>
        <begin position="453"/>
        <end position="479"/>
    </location>
</feature>
<organism evidence="3 4">
    <name type="scientific">Cryptosporangium minutisporangium</name>
    <dbReference type="NCBI Taxonomy" id="113569"/>
    <lineage>
        <taxon>Bacteria</taxon>
        <taxon>Bacillati</taxon>
        <taxon>Actinomycetota</taxon>
        <taxon>Actinomycetes</taxon>
        <taxon>Cryptosporangiales</taxon>
        <taxon>Cryptosporangiaceae</taxon>
        <taxon>Cryptosporangium</taxon>
    </lineage>
</organism>
<evidence type="ECO:0000313" key="3">
    <source>
        <dbReference type="EMBL" id="GAA3394784.1"/>
    </source>
</evidence>